<evidence type="ECO:0000313" key="1">
    <source>
        <dbReference type="EMBL" id="KAA1248215.1"/>
    </source>
</evidence>
<gene>
    <name evidence="1" type="ORF">F0Q45_21820</name>
</gene>
<protein>
    <submittedName>
        <fullName evidence="1">Uncharacterized protein</fullName>
    </submittedName>
</protein>
<proteinExistence type="predicted"/>
<dbReference type="OrthoDB" id="4730533at2"/>
<accession>A0A5B1BK11</accession>
<name>A0A5B1BK11_MYCSI</name>
<sequence length="112" mass="12379">MTLPAALTVPTAWVPDYLHGSLRRWQSPQTCRCRRYDGDQVIHCVGRVQHFLDIAFGRPPRSRCGVLLIQRSPTALFEEGAPLCPACAAITHPPAAQIAAFNHRGDDHATPR</sequence>
<organism evidence="1 2">
    <name type="scientific">Mycobacterium simiae</name>
    <name type="common">Mycobacterium habana</name>
    <dbReference type="NCBI Taxonomy" id="1784"/>
    <lineage>
        <taxon>Bacteria</taxon>
        <taxon>Bacillati</taxon>
        <taxon>Actinomycetota</taxon>
        <taxon>Actinomycetes</taxon>
        <taxon>Mycobacteriales</taxon>
        <taxon>Mycobacteriaceae</taxon>
        <taxon>Mycobacterium</taxon>
        <taxon>Mycobacterium simiae complex</taxon>
    </lineage>
</organism>
<dbReference type="Proteomes" id="UP000324701">
    <property type="component" value="Unassembled WGS sequence"/>
</dbReference>
<dbReference type="EMBL" id="VTZN01000184">
    <property type="protein sequence ID" value="KAA1248215.1"/>
    <property type="molecule type" value="Genomic_DNA"/>
</dbReference>
<dbReference type="RefSeq" id="WP_149655911.1">
    <property type="nucleotide sequence ID" value="NZ_VTZN01000184.1"/>
</dbReference>
<evidence type="ECO:0000313" key="2">
    <source>
        <dbReference type="Proteomes" id="UP000324701"/>
    </source>
</evidence>
<dbReference type="AlphaFoldDB" id="A0A5B1BK11"/>
<keyword evidence="2" id="KW-1185">Reference proteome</keyword>
<comment type="caution">
    <text evidence="1">The sequence shown here is derived from an EMBL/GenBank/DDBJ whole genome shotgun (WGS) entry which is preliminary data.</text>
</comment>
<reference evidence="1 2" key="1">
    <citation type="submission" date="2019-09" db="EMBL/GenBank/DDBJ databases">
        <title>Report of infection by Mycobacterium simiae a patient suffering from pulmonary tuberculosis.</title>
        <authorList>
            <person name="Mohanty P.S."/>
            <person name="Bansal A.K."/>
            <person name="Singh H."/>
            <person name="Sharma S."/>
            <person name="Patil S.A."/>
            <person name="Upadhaya P."/>
            <person name="Singh P.K."/>
            <person name="Kumar D."/>
            <person name="Kumar S."/>
            <person name="Singh R.K."/>
            <person name="Chaudhary B."/>
        </authorList>
    </citation>
    <scope>NUCLEOTIDE SEQUENCE [LARGE SCALE GENOMIC DNA]</scope>
    <source>
        <strain evidence="1 2">JAL-560-SIM</strain>
    </source>
</reference>